<feature type="non-terminal residue" evidence="2">
    <location>
        <position position="81"/>
    </location>
</feature>
<name>A0A6V8NQ54_9ACTN</name>
<dbReference type="AlphaFoldDB" id="A0A6V8NQ54"/>
<evidence type="ECO:0000313" key="2">
    <source>
        <dbReference type="EMBL" id="GFP22448.1"/>
    </source>
</evidence>
<reference evidence="2 3" key="1">
    <citation type="journal article" date="2020" name="Front. Microbiol.">
        <title>Single-cell genomics of novel Actinobacteria with the Wood-Ljungdahl pathway discovered in a serpentinizing system.</title>
        <authorList>
            <person name="Merino N."/>
            <person name="Kawai M."/>
            <person name="Boyd E.S."/>
            <person name="Colman D.R."/>
            <person name="McGlynn S.E."/>
            <person name="Nealson K.H."/>
            <person name="Kurokawa K."/>
            <person name="Hongoh Y."/>
        </authorList>
    </citation>
    <scope>NUCLEOTIDE SEQUENCE [LARGE SCALE GENOMIC DNA]</scope>
    <source>
        <strain evidence="2 3">S06</strain>
    </source>
</reference>
<dbReference type="SUPFAM" id="SSF53383">
    <property type="entry name" value="PLP-dependent transferases"/>
    <property type="match status" value="1"/>
</dbReference>
<evidence type="ECO:0000256" key="1">
    <source>
        <dbReference type="ARBA" id="ARBA00001933"/>
    </source>
</evidence>
<dbReference type="PANTHER" id="PTHR43713:SF3">
    <property type="entry name" value="GLUTAMATE-1-SEMIALDEHYDE 2,1-AMINOMUTASE 1, CHLOROPLASTIC-RELATED"/>
    <property type="match status" value="1"/>
</dbReference>
<comment type="caution">
    <text evidence="2">The sequence shown here is derived from an EMBL/GenBank/DDBJ whole genome shotgun (WGS) entry which is preliminary data.</text>
</comment>
<dbReference type="PANTHER" id="PTHR43713">
    <property type="entry name" value="GLUTAMATE-1-SEMIALDEHYDE 2,1-AMINOMUTASE"/>
    <property type="match status" value="1"/>
</dbReference>
<protein>
    <submittedName>
        <fullName evidence="2">Glutamate-1-semialdehyde 2,1-aminomutase</fullName>
    </submittedName>
</protein>
<dbReference type="EMBL" id="BLRV01000431">
    <property type="protein sequence ID" value="GFP22448.1"/>
    <property type="molecule type" value="Genomic_DNA"/>
</dbReference>
<dbReference type="GO" id="GO:0008483">
    <property type="term" value="F:transaminase activity"/>
    <property type="evidence" value="ECO:0007669"/>
    <property type="project" value="InterPro"/>
</dbReference>
<dbReference type="InterPro" id="IPR005814">
    <property type="entry name" value="Aminotrans_3"/>
</dbReference>
<evidence type="ECO:0000313" key="3">
    <source>
        <dbReference type="Proteomes" id="UP000580051"/>
    </source>
</evidence>
<dbReference type="InterPro" id="IPR015424">
    <property type="entry name" value="PyrdxlP-dep_Trfase"/>
</dbReference>
<dbReference type="Proteomes" id="UP000580051">
    <property type="component" value="Unassembled WGS sequence"/>
</dbReference>
<comment type="cofactor">
    <cofactor evidence="1">
        <name>pyridoxal 5'-phosphate</name>
        <dbReference type="ChEBI" id="CHEBI:597326"/>
    </cofactor>
</comment>
<dbReference type="GO" id="GO:0030170">
    <property type="term" value="F:pyridoxal phosphate binding"/>
    <property type="evidence" value="ECO:0007669"/>
    <property type="project" value="InterPro"/>
</dbReference>
<dbReference type="Gene3D" id="3.90.1150.10">
    <property type="entry name" value="Aspartate Aminotransferase, domain 1"/>
    <property type="match status" value="1"/>
</dbReference>
<proteinExistence type="predicted"/>
<organism evidence="2 3">
    <name type="scientific">Candidatus Hakubella thermalkaliphila</name>
    <dbReference type="NCBI Taxonomy" id="2754717"/>
    <lineage>
        <taxon>Bacteria</taxon>
        <taxon>Bacillati</taxon>
        <taxon>Actinomycetota</taxon>
        <taxon>Actinomycetota incertae sedis</taxon>
        <taxon>Candidatus Hakubellales</taxon>
        <taxon>Candidatus Hakubellaceae</taxon>
        <taxon>Candidatus Hakubella</taxon>
    </lineage>
</organism>
<sequence length="81" mass="9057">MRFQNSQQLYQKACQHIPGGVNSPVRAFKSVGMKPLFISRGQGSRIYDVDGNQYIDYVCSWGPLILGHAHPQVVQALKKVV</sequence>
<accession>A0A6V8NQ54</accession>
<dbReference type="RefSeq" id="WP_176227394.1">
    <property type="nucleotide sequence ID" value="NZ_BLRV01000431.1"/>
</dbReference>
<gene>
    <name evidence="2" type="ORF">HKBW3S06_01676</name>
</gene>
<dbReference type="Pfam" id="PF00202">
    <property type="entry name" value="Aminotran_3"/>
    <property type="match status" value="1"/>
</dbReference>
<dbReference type="InterPro" id="IPR015422">
    <property type="entry name" value="PyrdxlP-dep_Trfase_small"/>
</dbReference>